<feature type="region of interest" description="Disordered" evidence="1">
    <location>
        <begin position="33"/>
        <end position="52"/>
    </location>
</feature>
<proteinExistence type="predicted"/>
<accession>A0ABU0AQF1</accession>
<feature type="compositionally biased region" description="Basic residues" evidence="1">
    <location>
        <begin position="35"/>
        <end position="45"/>
    </location>
</feature>
<dbReference type="Proteomes" id="UP001238088">
    <property type="component" value="Unassembled WGS sequence"/>
</dbReference>
<evidence type="ECO:0000256" key="1">
    <source>
        <dbReference type="SAM" id="MobiDB-lite"/>
    </source>
</evidence>
<gene>
    <name evidence="2" type="ORF">J2S17_005426</name>
</gene>
<evidence type="ECO:0000313" key="3">
    <source>
        <dbReference type="Proteomes" id="UP001238088"/>
    </source>
</evidence>
<keyword evidence="3" id="KW-1185">Reference proteome</keyword>
<evidence type="ECO:0000313" key="2">
    <source>
        <dbReference type="EMBL" id="MDQ0273494.1"/>
    </source>
</evidence>
<name>A0ABU0AQF1_9BACI</name>
<protein>
    <recommendedName>
        <fullName evidence="4">PXO1-76</fullName>
    </recommendedName>
</protein>
<reference evidence="2 3" key="1">
    <citation type="submission" date="2023-07" db="EMBL/GenBank/DDBJ databases">
        <title>Genomic Encyclopedia of Type Strains, Phase IV (KMG-IV): sequencing the most valuable type-strain genomes for metagenomic binning, comparative biology and taxonomic classification.</title>
        <authorList>
            <person name="Goeker M."/>
        </authorList>
    </citation>
    <scope>NUCLEOTIDE SEQUENCE [LARGE SCALE GENOMIC DNA]</scope>
    <source>
        <strain evidence="2 3">DSM 23494</strain>
    </source>
</reference>
<dbReference type="RefSeq" id="WP_307479683.1">
    <property type="nucleotide sequence ID" value="NZ_JAUSUB010000041.1"/>
</dbReference>
<sequence>MKDILFLVSVSLILYVVSRIILKEPILPWKEKNTKKNQQHFKPKQQKQVDDDSEEEAAAFRKLFPNIHSIENHMIRHNDNTFSIMAEVDPVNYYLLDDTEQGAIDAVFETWCAQANYNFRIYLQNRFVDLTDPIKEIEKTMDDDEELPELAYQYGKQMIQDLEIWQRSQPRFETKKFLIWDYKIDLKDIRAEDEEELEEKIIDKAFNELYRRLMTAKSQLRKANMDVQMLTTEGIGEVLYYAFNRRKAVKNRFNDIEDKEQLALYVTADQTATHIAKVKGEIESVKEEAKKEKTS</sequence>
<comment type="caution">
    <text evidence="2">The sequence shown here is derived from an EMBL/GenBank/DDBJ whole genome shotgun (WGS) entry which is preliminary data.</text>
</comment>
<organism evidence="2 3">
    <name type="scientific">Cytobacillus purgationiresistens</name>
    <dbReference type="NCBI Taxonomy" id="863449"/>
    <lineage>
        <taxon>Bacteria</taxon>
        <taxon>Bacillati</taxon>
        <taxon>Bacillota</taxon>
        <taxon>Bacilli</taxon>
        <taxon>Bacillales</taxon>
        <taxon>Bacillaceae</taxon>
        <taxon>Cytobacillus</taxon>
    </lineage>
</organism>
<evidence type="ECO:0008006" key="4">
    <source>
        <dbReference type="Google" id="ProtNLM"/>
    </source>
</evidence>
<dbReference type="EMBL" id="JAUSUB010000041">
    <property type="protein sequence ID" value="MDQ0273494.1"/>
    <property type="molecule type" value="Genomic_DNA"/>
</dbReference>